<keyword evidence="3" id="KW-1185">Reference proteome</keyword>
<dbReference type="Pfam" id="PF12323">
    <property type="entry name" value="HTH_OrfB_IS605"/>
    <property type="match status" value="1"/>
</dbReference>
<evidence type="ECO:0000313" key="2">
    <source>
        <dbReference type="EMBL" id="AXF57151.1"/>
    </source>
</evidence>
<protein>
    <recommendedName>
        <fullName evidence="1">Transposase putative helix-turn-helix domain-containing protein</fullName>
    </recommendedName>
</protein>
<evidence type="ECO:0000313" key="3">
    <source>
        <dbReference type="Proteomes" id="UP000252100"/>
    </source>
</evidence>
<organism evidence="2 3">
    <name type="scientific">Salicibibacter kimchii</name>
    <dbReference type="NCBI Taxonomy" id="2099786"/>
    <lineage>
        <taxon>Bacteria</taxon>
        <taxon>Bacillati</taxon>
        <taxon>Bacillota</taxon>
        <taxon>Bacilli</taxon>
        <taxon>Bacillales</taxon>
        <taxon>Bacillaceae</taxon>
        <taxon>Salicibibacter</taxon>
    </lineage>
</organism>
<dbReference type="InterPro" id="IPR021027">
    <property type="entry name" value="Transposase_put_HTH"/>
</dbReference>
<dbReference type="RefSeq" id="WP_114374709.1">
    <property type="nucleotide sequence ID" value="NZ_CP031092.1"/>
</dbReference>
<dbReference type="AlphaFoldDB" id="A0A345C1S0"/>
<gene>
    <name evidence="2" type="ORF">DT065_14865</name>
</gene>
<name>A0A345C1S0_9BACI</name>
<evidence type="ECO:0000259" key="1">
    <source>
        <dbReference type="Pfam" id="PF12323"/>
    </source>
</evidence>
<feature type="domain" description="Transposase putative helix-turn-helix" evidence="1">
    <location>
        <begin position="2"/>
        <end position="25"/>
    </location>
</feature>
<dbReference type="Proteomes" id="UP000252100">
    <property type="component" value="Chromosome"/>
</dbReference>
<proteinExistence type="predicted"/>
<reference evidence="2 3" key="1">
    <citation type="journal article" date="2018" name="J. Microbiol.">
        <title>Salicibibacter kimchii gen. nov., sp. nov., a moderately halophilic and alkalitolerant bacterium in the family Bacillaceae, isolated from kimchi.</title>
        <authorList>
            <person name="Jang J.Y."/>
            <person name="Oh Y.J."/>
            <person name="Lim S.K."/>
            <person name="Park H.K."/>
            <person name="Lee C."/>
            <person name="Kim J.Y."/>
            <person name="Lee M.A."/>
            <person name="Choi H.J."/>
        </authorList>
    </citation>
    <scope>NUCLEOTIDE SEQUENCE [LARGE SCALE GENOMIC DNA]</scope>
    <source>
        <strain evidence="2 3">NKC1-1</strain>
    </source>
</reference>
<dbReference type="KEGG" id="rue:DT065_14865"/>
<accession>A0A345C1S0</accession>
<sequence length="26" mass="3372">MNYKYEMFPNEKQMQTMDRWLSICRQ</sequence>
<dbReference type="EMBL" id="CP031092">
    <property type="protein sequence ID" value="AXF57151.1"/>
    <property type="molecule type" value="Genomic_DNA"/>
</dbReference>